<accession>A0A0F3GHP7</accession>
<dbReference type="AlphaFoldDB" id="A0A0F3GHP7"/>
<name>A0A0F3GHP7_9BACT</name>
<dbReference type="Proteomes" id="UP000033423">
    <property type="component" value="Unassembled WGS sequence"/>
</dbReference>
<dbReference type="EMBL" id="LACI01002685">
    <property type="protein sequence ID" value="KJU81460.1"/>
    <property type="molecule type" value="Genomic_DNA"/>
</dbReference>
<feature type="non-terminal residue" evidence="1">
    <location>
        <position position="71"/>
    </location>
</feature>
<evidence type="ECO:0000313" key="1">
    <source>
        <dbReference type="EMBL" id="KJU81460.1"/>
    </source>
</evidence>
<proteinExistence type="predicted"/>
<sequence>MSVITIPRVLRETLGDEATEAFVKVISEVGLDSRRDLATKEDLFKVELNLKEEIAKVEAGLRGEIAKVEAG</sequence>
<evidence type="ECO:0000313" key="2">
    <source>
        <dbReference type="Proteomes" id="UP000033423"/>
    </source>
</evidence>
<protein>
    <submittedName>
        <fullName evidence="1">Uncharacterized protein</fullName>
    </submittedName>
</protein>
<organism evidence="1 2">
    <name type="scientific">Candidatus Magnetobacterium bavaricum</name>
    <dbReference type="NCBI Taxonomy" id="29290"/>
    <lineage>
        <taxon>Bacteria</taxon>
        <taxon>Pseudomonadati</taxon>
        <taxon>Nitrospirota</taxon>
        <taxon>Thermodesulfovibrionia</taxon>
        <taxon>Thermodesulfovibrionales</taxon>
        <taxon>Candidatus Magnetobacteriaceae</taxon>
        <taxon>Candidatus Magnetobacterium</taxon>
    </lineage>
</organism>
<reference evidence="1 2" key="1">
    <citation type="submission" date="2015-02" db="EMBL/GenBank/DDBJ databases">
        <title>Single-cell genomics of uncultivated deep-branching MTB reveals a conserved set of magnetosome genes.</title>
        <authorList>
            <person name="Kolinko S."/>
            <person name="Richter M."/>
            <person name="Glockner F.O."/>
            <person name="Brachmann A."/>
            <person name="Schuler D."/>
        </authorList>
    </citation>
    <scope>NUCLEOTIDE SEQUENCE [LARGE SCALE GENOMIC DNA]</scope>
    <source>
        <strain evidence="1">TM-1</strain>
    </source>
</reference>
<comment type="caution">
    <text evidence="1">The sequence shown here is derived from an EMBL/GenBank/DDBJ whole genome shotgun (WGS) entry which is preliminary data.</text>
</comment>
<dbReference type="NCBIfam" id="NF047472">
    <property type="entry name" value="LA_3696_Nterm"/>
    <property type="match status" value="1"/>
</dbReference>
<gene>
    <name evidence="1" type="ORF">MBAV_006347</name>
</gene>
<keyword evidence="2" id="KW-1185">Reference proteome</keyword>